<reference evidence="3" key="1">
    <citation type="journal article" date="2019" name="Int. J. Syst. Evol. Microbiol.">
        <title>The Global Catalogue of Microorganisms (GCM) 10K type strain sequencing project: providing services to taxonomists for standard genome sequencing and annotation.</title>
        <authorList>
            <consortium name="The Broad Institute Genomics Platform"/>
            <consortium name="The Broad Institute Genome Sequencing Center for Infectious Disease"/>
            <person name="Wu L."/>
            <person name="Ma J."/>
        </authorList>
    </citation>
    <scope>NUCLEOTIDE SEQUENCE [LARGE SCALE GENOMIC DNA]</scope>
    <source>
        <strain evidence="3">KCTC 22245</strain>
    </source>
</reference>
<name>A0ABV7MC87_9PROT</name>
<organism evidence="2 3">
    <name type="scientific">Parvularcula lutaonensis</name>
    <dbReference type="NCBI Taxonomy" id="491923"/>
    <lineage>
        <taxon>Bacteria</taxon>
        <taxon>Pseudomonadati</taxon>
        <taxon>Pseudomonadota</taxon>
        <taxon>Alphaproteobacteria</taxon>
        <taxon>Parvularculales</taxon>
        <taxon>Parvularculaceae</taxon>
        <taxon>Parvularcula</taxon>
    </lineage>
</organism>
<keyword evidence="1" id="KW-1133">Transmembrane helix</keyword>
<dbReference type="RefSeq" id="WP_229786153.1">
    <property type="nucleotide sequence ID" value="NZ_BMXU01000002.1"/>
</dbReference>
<dbReference type="Proteomes" id="UP001595607">
    <property type="component" value="Unassembled WGS sequence"/>
</dbReference>
<evidence type="ECO:0000313" key="2">
    <source>
        <dbReference type="EMBL" id="MFC3302973.1"/>
    </source>
</evidence>
<comment type="caution">
    <text evidence="2">The sequence shown here is derived from an EMBL/GenBank/DDBJ whole genome shotgun (WGS) entry which is preliminary data.</text>
</comment>
<keyword evidence="3" id="KW-1185">Reference proteome</keyword>
<keyword evidence="1" id="KW-0812">Transmembrane</keyword>
<keyword evidence="1" id="KW-0472">Membrane</keyword>
<feature type="transmembrane region" description="Helical" evidence="1">
    <location>
        <begin position="33"/>
        <end position="56"/>
    </location>
</feature>
<feature type="transmembrane region" description="Helical" evidence="1">
    <location>
        <begin position="99"/>
        <end position="118"/>
    </location>
</feature>
<proteinExistence type="predicted"/>
<accession>A0ABV7MC87</accession>
<evidence type="ECO:0000313" key="3">
    <source>
        <dbReference type="Proteomes" id="UP001595607"/>
    </source>
</evidence>
<protein>
    <submittedName>
        <fullName evidence="2">Uncharacterized protein</fullName>
    </submittedName>
</protein>
<dbReference type="EMBL" id="JBHRVA010000003">
    <property type="protein sequence ID" value="MFC3302973.1"/>
    <property type="molecule type" value="Genomic_DNA"/>
</dbReference>
<evidence type="ECO:0000256" key="1">
    <source>
        <dbReference type="SAM" id="Phobius"/>
    </source>
</evidence>
<gene>
    <name evidence="2" type="ORF">ACFONP_09540</name>
</gene>
<sequence>MLSNVAKLCLTSTAIAPIFLTFGAISFAQEDYVHLIFWLAGVLVLTIVCLGIIDYAQNNLEDIDVKITRVEAADRESLTFLLVYLLPLFTADLESLNFYIWVPILGIFSWITATGYNYHFNPVLNLWGWHFYRVETDEGVVYVLLTKRELRSALLDTQCGQLTEYILIEKD</sequence>